<dbReference type="GO" id="GO:0004197">
    <property type="term" value="F:cysteine-type endopeptidase activity"/>
    <property type="evidence" value="ECO:0007669"/>
    <property type="project" value="InterPro"/>
</dbReference>
<evidence type="ECO:0000256" key="1">
    <source>
        <dbReference type="ARBA" id="ARBA00006274"/>
    </source>
</evidence>
<dbReference type="InterPro" id="IPR027514">
    <property type="entry name" value="Salvage_MtnB_euk"/>
</dbReference>
<evidence type="ECO:0000259" key="12">
    <source>
        <dbReference type="PROSITE" id="PS50207"/>
    </source>
</evidence>
<feature type="binding site" evidence="10">
    <location>
        <position position="194"/>
    </location>
    <ligand>
        <name>Zn(2+)</name>
        <dbReference type="ChEBI" id="CHEBI:29105"/>
    </ligand>
</feature>
<evidence type="ECO:0000256" key="2">
    <source>
        <dbReference type="ARBA" id="ARBA00010134"/>
    </source>
</evidence>
<name>A0A7I8VW17_9ANNE</name>
<keyword evidence="5 10" id="KW-0479">Metal-binding</keyword>
<dbReference type="OrthoDB" id="191080at2759"/>
<accession>A0A7I8VW17</accession>
<dbReference type="InterPro" id="IPR001303">
    <property type="entry name" value="Aldolase_II/adducin_N"/>
</dbReference>
<evidence type="ECO:0000256" key="3">
    <source>
        <dbReference type="ARBA" id="ARBA00022490"/>
    </source>
</evidence>
<dbReference type="EMBL" id="CAJFCJ010000012">
    <property type="protein sequence ID" value="CAD5120522.1"/>
    <property type="molecule type" value="Genomic_DNA"/>
</dbReference>
<evidence type="ECO:0000256" key="9">
    <source>
        <dbReference type="ARBA" id="ARBA00060021"/>
    </source>
</evidence>
<dbReference type="Gene3D" id="3.40.225.10">
    <property type="entry name" value="Class II aldolase/adducin N-terminal domain"/>
    <property type="match status" value="1"/>
</dbReference>
<feature type="binding site" evidence="10">
    <location>
        <position position="114"/>
    </location>
    <ligand>
        <name>Zn(2+)</name>
        <dbReference type="ChEBI" id="CHEBI:29105"/>
    </ligand>
</feature>
<dbReference type="UniPathway" id="UPA00904">
    <property type="reaction ID" value="UER00875"/>
</dbReference>
<dbReference type="GO" id="GO:0046570">
    <property type="term" value="F:methylthioribulose 1-phosphate dehydratase activity"/>
    <property type="evidence" value="ECO:0007669"/>
    <property type="project" value="UniProtKB-UniRule"/>
</dbReference>
<keyword evidence="4 10" id="KW-0028">Amino-acid biosynthesis</keyword>
<dbReference type="SMART" id="SM01007">
    <property type="entry name" value="Aldolase_II"/>
    <property type="match status" value="1"/>
</dbReference>
<dbReference type="SUPFAM" id="SSF53639">
    <property type="entry name" value="AraD/HMP-PK domain-like"/>
    <property type="match status" value="1"/>
</dbReference>
<dbReference type="PROSITE" id="PS50207">
    <property type="entry name" value="CASPASE_P10"/>
    <property type="match status" value="1"/>
</dbReference>
<reference evidence="14 15" key="1">
    <citation type="submission" date="2020-08" db="EMBL/GenBank/DDBJ databases">
        <authorList>
            <person name="Hejnol A."/>
        </authorList>
    </citation>
    <scope>NUCLEOTIDE SEQUENCE [LARGE SCALE GENOMIC DNA]</scope>
</reference>
<keyword evidence="7 10" id="KW-0486">Methionine biosynthesis</keyword>
<dbReference type="GO" id="GO:0008270">
    <property type="term" value="F:zinc ion binding"/>
    <property type="evidence" value="ECO:0007669"/>
    <property type="project" value="UniProtKB-UniRule"/>
</dbReference>
<dbReference type="GO" id="GO:0005737">
    <property type="term" value="C:cytoplasm"/>
    <property type="evidence" value="ECO:0007669"/>
    <property type="project" value="UniProtKB-SubCell"/>
</dbReference>
<keyword evidence="15" id="KW-1185">Reference proteome</keyword>
<feature type="binding site" evidence="10">
    <location>
        <position position="116"/>
    </location>
    <ligand>
        <name>Zn(2+)</name>
        <dbReference type="ChEBI" id="CHEBI:29105"/>
    </ligand>
</feature>
<dbReference type="PRINTS" id="PR00376">
    <property type="entry name" value="IL1BCENZYME"/>
</dbReference>
<evidence type="ECO:0000259" key="13">
    <source>
        <dbReference type="PROSITE" id="PS50208"/>
    </source>
</evidence>
<protein>
    <recommendedName>
        <fullName evidence="10">Probable methylthioribulose-1-phosphate dehydratase</fullName>
        <shortName evidence="10">MTRu-1-P dehydratase</shortName>
        <ecNumber evidence="10">4.2.1.109</ecNumber>
    </recommendedName>
</protein>
<comment type="subcellular location">
    <subcellularLocation>
        <location evidence="10">Cytoplasm</location>
    </subcellularLocation>
</comment>
<evidence type="ECO:0000256" key="7">
    <source>
        <dbReference type="ARBA" id="ARBA00023167"/>
    </source>
</evidence>
<evidence type="ECO:0000256" key="8">
    <source>
        <dbReference type="ARBA" id="ARBA00023239"/>
    </source>
</evidence>
<evidence type="ECO:0000256" key="10">
    <source>
        <dbReference type="HAMAP-Rule" id="MF_03116"/>
    </source>
</evidence>
<comment type="caution">
    <text evidence="14">The sequence shown here is derived from an EMBL/GenBank/DDBJ whole genome shotgun (WGS) entry which is preliminary data.</text>
</comment>
<dbReference type="InterPro" id="IPR002138">
    <property type="entry name" value="Pept_C14_p10"/>
</dbReference>
<organism evidence="14 15">
    <name type="scientific">Dimorphilus gyrociliatus</name>
    <dbReference type="NCBI Taxonomy" id="2664684"/>
    <lineage>
        <taxon>Eukaryota</taxon>
        <taxon>Metazoa</taxon>
        <taxon>Spiralia</taxon>
        <taxon>Lophotrochozoa</taxon>
        <taxon>Annelida</taxon>
        <taxon>Polychaeta</taxon>
        <taxon>Polychaeta incertae sedis</taxon>
        <taxon>Dinophilidae</taxon>
        <taxon>Dimorphilus</taxon>
    </lineage>
</organism>
<dbReference type="CDD" id="cd00032">
    <property type="entry name" value="CASc"/>
    <property type="match status" value="1"/>
</dbReference>
<dbReference type="HAMAP" id="MF_03116">
    <property type="entry name" value="Salvage_MtnB_euk"/>
    <property type="match status" value="1"/>
</dbReference>
<dbReference type="InterPro" id="IPR029030">
    <property type="entry name" value="Caspase-like_dom_sf"/>
</dbReference>
<feature type="domain" description="Caspase family p10" evidence="12">
    <location>
        <begin position="436"/>
        <end position="528"/>
    </location>
</feature>
<dbReference type="InterPro" id="IPR017714">
    <property type="entry name" value="MethylthioRu-1-P_deHdtase_MtnB"/>
</dbReference>
<evidence type="ECO:0000256" key="5">
    <source>
        <dbReference type="ARBA" id="ARBA00022723"/>
    </source>
</evidence>
<evidence type="ECO:0000313" key="14">
    <source>
        <dbReference type="EMBL" id="CAD5120522.1"/>
    </source>
</evidence>
<feature type="active site" description="Proton donor/acceptor" evidence="10">
    <location>
        <position position="138"/>
    </location>
</feature>
<dbReference type="InterPro" id="IPR036409">
    <property type="entry name" value="Aldolase_II/adducin_N_sf"/>
</dbReference>
<evidence type="ECO:0000256" key="6">
    <source>
        <dbReference type="ARBA" id="ARBA00022833"/>
    </source>
</evidence>
<comment type="similarity">
    <text evidence="1">Belongs to the aldolase class II family. Adducin subfamily.</text>
</comment>
<dbReference type="PANTHER" id="PTHR10640:SF7">
    <property type="entry name" value="METHYLTHIORIBULOSE-1-PHOSPHATE DEHYDRATASE"/>
    <property type="match status" value="1"/>
</dbReference>
<dbReference type="PANTHER" id="PTHR10640">
    <property type="entry name" value="METHYLTHIORIBULOSE-1-PHOSPHATE DEHYDRATASE"/>
    <property type="match status" value="1"/>
</dbReference>
<dbReference type="SUPFAM" id="SSF52129">
    <property type="entry name" value="Caspase-like"/>
    <property type="match status" value="1"/>
</dbReference>
<dbReference type="AlphaFoldDB" id="A0A7I8VW17"/>
<dbReference type="SMART" id="SM00115">
    <property type="entry name" value="CASc"/>
    <property type="match status" value="1"/>
</dbReference>
<evidence type="ECO:0000256" key="4">
    <source>
        <dbReference type="ARBA" id="ARBA00022605"/>
    </source>
</evidence>
<comment type="similarity">
    <text evidence="2 11">Belongs to the peptidase C14A family.</text>
</comment>
<sequence length="531" mass="59840">MDSNDSKNKGSIGNTAIPNEEDPKQLIIDLCKLFYSIGWCTGTGGGISIRKGNEIFIAPSGVQKEKIELEDIFVQDIEGKDIYLPPSEKKLKKSQCTPLFMNAYRLRNAGAIIHAHSAAAVKVTLITPGYEFKISHIEMIKGLKRDSTGKKYNYHDTITVPIIENTPFECELEEVMARAMKAYPDTCCVLVRRHGFYIWGSTWQEAKTMSECYEFLFEQAVFMKQMNIDLTASPVIPQANIRFDLSAKQDMNDKLFDKIKLTDCENSCKLSHVEYEMTSKPRGQFIIINNVNFKEVTKQETRVGSDSDSLKLQNLFESLGFEVKEFRDETVSGMRSILQDAAKRKSFNLKSDCFGCAILTHGTLGAVYGTDNIIRINELAALVDGQNCPELIGKPKIFIIQTCRGLLYDDGARIECTDAVSEGCGTFISRASEIAETYRELVFSDFIFAYSCFSDYVSWRNETGSVFIQAITTIFEEYSDSMDLMKMLALVCEKVATYESNTKDPNLNGKKQIPSILSYMTKILKFKPGNY</sequence>
<feature type="binding site" evidence="10">
    <location>
        <position position="96"/>
    </location>
    <ligand>
        <name>substrate</name>
    </ligand>
</feature>
<evidence type="ECO:0000256" key="11">
    <source>
        <dbReference type="RuleBase" id="RU003971"/>
    </source>
</evidence>
<dbReference type="Pfam" id="PF00656">
    <property type="entry name" value="Peptidase_C14"/>
    <property type="match status" value="1"/>
</dbReference>
<proteinExistence type="inferred from homology"/>
<evidence type="ECO:0000313" key="15">
    <source>
        <dbReference type="Proteomes" id="UP000549394"/>
    </source>
</evidence>
<dbReference type="NCBIfam" id="TIGR03328">
    <property type="entry name" value="salvage_mtnB"/>
    <property type="match status" value="1"/>
</dbReference>
<dbReference type="GO" id="GO:0006508">
    <property type="term" value="P:proteolysis"/>
    <property type="evidence" value="ECO:0007669"/>
    <property type="project" value="InterPro"/>
</dbReference>
<gene>
    <name evidence="14" type="ORF">DGYR_LOCUS8611</name>
</gene>
<dbReference type="InterPro" id="IPR011600">
    <property type="entry name" value="Pept_C14_caspase"/>
</dbReference>
<dbReference type="Gene3D" id="3.40.50.1460">
    <property type="match status" value="1"/>
</dbReference>
<keyword evidence="3 10" id="KW-0963">Cytoplasm</keyword>
<feature type="domain" description="Caspase family p20" evidence="13">
    <location>
        <begin position="281"/>
        <end position="405"/>
    </location>
</feature>
<dbReference type="Proteomes" id="UP000549394">
    <property type="component" value="Unassembled WGS sequence"/>
</dbReference>
<dbReference type="InterPro" id="IPR015917">
    <property type="entry name" value="Pept_C14A"/>
</dbReference>
<keyword evidence="8 10" id="KW-0456">Lyase</keyword>
<comment type="pathway">
    <text evidence="10">Amino-acid biosynthesis; L-methionine biosynthesis via salvage pathway; L-methionine from S-methyl-5-thio-alpha-D-ribose 1-phosphate: step 2/6.</text>
</comment>
<dbReference type="Pfam" id="PF00596">
    <property type="entry name" value="Aldolase_II"/>
    <property type="match status" value="1"/>
</dbReference>
<comment type="cofactor">
    <cofactor evidence="10">
        <name>Zn(2+)</name>
        <dbReference type="ChEBI" id="CHEBI:29105"/>
    </cofactor>
    <text evidence="10">Binds 1 zinc ion per subunit.</text>
</comment>
<dbReference type="InterPro" id="IPR001309">
    <property type="entry name" value="Pept_C14_p20"/>
</dbReference>
<comment type="function">
    <text evidence="9">Catalyzes the dehydration of methylthioribulose-1-phosphate (MTRu-1-P) into 2,3-diketo-5-methylthiopentyl-1-phosphate (DK-MTP-1-P). Functions in the methionine salvage pathway, which plays a key role in cancer, apoptosis, microbial proliferation and inflammation. May inhibit the CASP1-related inflammatory response (pyroptosis), the CASP9-dependent apoptotic pathway and the cytochrome c-dependent and APAF1-mediated cell death.</text>
</comment>
<keyword evidence="6 10" id="KW-0862">Zinc</keyword>
<comment type="catalytic activity">
    <reaction evidence="10">
        <text>5-(methylsulfanyl)-D-ribulose 1-phosphate = 5-methylsulfanyl-2,3-dioxopentyl phosphate + H2O</text>
        <dbReference type="Rhea" id="RHEA:15549"/>
        <dbReference type="ChEBI" id="CHEBI:15377"/>
        <dbReference type="ChEBI" id="CHEBI:58548"/>
        <dbReference type="ChEBI" id="CHEBI:58828"/>
        <dbReference type="EC" id="4.2.1.109"/>
    </reaction>
</comment>
<dbReference type="EC" id="4.2.1.109" evidence="10"/>
<dbReference type="GO" id="GO:0019509">
    <property type="term" value="P:L-methionine salvage from methylthioadenosine"/>
    <property type="evidence" value="ECO:0007669"/>
    <property type="project" value="UniProtKB-UniRule"/>
</dbReference>
<comment type="similarity">
    <text evidence="10">Belongs to the aldolase class II family. MtnB subfamily.</text>
</comment>
<dbReference type="FunFam" id="3.40.225.10:FF:000003">
    <property type="entry name" value="Methylthioribulose-1-phosphate dehydratase"/>
    <property type="match status" value="1"/>
</dbReference>
<dbReference type="PROSITE" id="PS50208">
    <property type="entry name" value="CASPASE_P20"/>
    <property type="match status" value="1"/>
</dbReference>